<evidence type="ECO:0000259" key="1">
    <source>
        <dbReference type="Pfam" id="PF13456"/>
    </source>
</evidence>
<accession>A0A151UC50</accession>
<dbReference type="EMBL" id="CM003603">
    <property type="protein sequence ID" value="KYP76862.1"/>
    <property type="molecule type" value="Genomic_DNA"/>
</dbReference>
<dbReference type="STRING" id="3821.A0A151UC50"/>
<dbReference type="InterPro" id="IPR036397">
    <property type="entry name" value="RNaseH_sf"/>
</dbReference>
<evidence type="ECO:0000259" key="2">
    <source>
        <dbReference type="Pfam" id="PF13966"/>
    </source>
</evidence>
<organism evidence="3 4">
    <name type="scientific">Cajanus cajan</name>
    <name type="common">Pigeon pea</name>
    <name type="synonym">Cajanus indicus</name>
    <dbReference type="NCBI Taxonomy" id="3821"/>
    <lineage>
        <taxon>Eukaryota</taxon>
        <taxon>Viridiplantae</taxon>
        <taxon>Streptophyta</taxon>
        <taxon>Embryophyta</taxon>
        <taxon>Tracheophyta</taxon>
        <taxon>Spermatophyta</taxon>
        <taxon>Magnoliopsida</taxon>
        <taxon>eudicotyledons</taxon>
        <taxon>Gunneridae</taxon>
        <taxon>Pentapetalae</taxon>
        <taxon>rosids</taxon>
        <taxon>fabids</taxon>
        <taxon>Fabales</taxon>
        <taxon>Fabaceae</taxon>
        <taxon>Papilionoideae</taxon>
        <taxon>50 kb inversion clade</taxon>
        <taxon>NPAAA clade</taxon>
        <taxon>indigoferoid/millettioid clade</taxon>
        <taxon>Phaseoleae</taxon>
        <taxon>Cajanus</taxon>
    </lineage>
</organism>
<feature type="domain" description="Reverse transcriptase zinc-binding" evidence="2">
    <location>
        <begin position="268"/>
        <end position="353"/>
    </location>
</feature>
<feature type="domain" description="RNase H type-1" evidence="1">
    <location>
        <begin position="460"/>
        <end position="536"/>
    </location>
</feature>
<dbReference type="PANTHER" id="PTHR33116:SF78">
    <property type="entry name" value="OS12G0587133 PROTEIN"/>
    <property type="match status" value="1"/>
</dbReference>
<dbReference type="AlphaFoldDB" id="A0A151UC50"/>
<dbReference type="InterPro" id="IPR044730">
    <property type="entry name" value="RNase_H-like_dom_plant"/>
</dbReference>
<feature type="non-terminal residue" evidence="3">
    <location>
        <position position="1"/>
    </location>
</feature>
<dbReference type="Gramene" id="C.cajan_20510.t">
    <property type="protein sequence ID" value="C.cajan_20510.t.cds1"/>
    <property type="gene ID" value="C.cajan_20510"/>
</dbReference>
<evidence type="ECO:0000313" key="4">
    <source>
        <dbReference type="Proteomes" id="UP000075243"/>
    </source>
</evidence>
<sequence>KYLGVTIHHERVNRRLLRSVMEKVNQKLSLWKTRNLSFVGRLTLTKSVLAAIPSYTMQIVFFPRQACDEIDKSCRSFLWGHTSDQRKIHAVAWSKICKPKNEGGLGLREMRLVNRCFMMKNCWSICSQPSKLWVQVLRDKYKCGNEMMPVIKKKPTSSNTWRGICDAWSPVQPLIAWNVGDGKQVQFWMDSWLPSRTCLFEVSLEPVPDQEKGKLVSEYITEEGSWDLNHIRYLLPTSFWFEVIGSAPPSLVTDPDVLVWGGSSTGTFSIKSAYYAIRTISNGTNVVFNLIWKWCGPERVRCLLWRVAHESLVTNDWRSRRGLTTDPLCPICKRERETTLHVLRDCLFAKSIWLSLYNDTPGFDLISNSILDWLEHNLSRGNKGWSITFAVTLDANWKARNTFVFQQFQLNTTLLLGEIRGRSRELSNRYSLTANRGVPPPQSILYIGWKVPLQGYLKLNCDGAVNTSRVASCGGVLRDNQGNFMLGFSCRIGVCSILHAELWDIFYGLKILRGRGLCDNIISESDSISAVQFLNKAF</sequence>
<dbReference type="Pfam" id="PF13456">
    <property type="entry name" value="RVT_3"/>
    <property type="match status" value="1"/>
</dbReference>
<dbReference type="PANTHER" id="PTHR33116">
    <property type="entry name" value="REVERSE TRANSCRIPTASE ZINC-BINDING DOMAIN-CONTAINING PROTEIN-RELATED-RELATED"/>
    <property type="match status" value="1"/>
</dbReference>
<dbReference type="GO" id="GO:0003676">
    <property type="term" value="F:nucleic acid binding"/>
    <property type="evidence" value="ECO:0007669"/>
    <property type="project" value="InterPro"/>
</dbReference>
<evidence type="ECO:0000313" key="3">
    <source>
        <dbReference type="EMBL" id="KYP76862.1"/>
    </source>
</evidence>
<dbReference type="Pfam" id="PF13966">
    <property type="entry name" value="zf-RVT"/>
    <property type="match status" value="1"/>
</dbReference>
<keyword evidence="4" id="KW-1185">Reference proteome</keyword>
<dbReference type="Gene3D" id="3.30.420.10">
    <property type="entry name" value="Ribonuclease H-like superfamily/Ribonuclease H"/>
    <property type="match status" value="1"/>
</dbReference>
<gene>
    <name evidence="3" type="ORF">KK1_021123</name>
</gene>
<dbReference type="OMA" id="WARILCK"/>
<dbReference type="InterPro" id="IPR002156">
    <property type="entry name" value="RNaseH_domain"/>
</dbReference>
<name>A0A151UC50_CAJCA</name>
<dbReference type="InterPro" id="IPR026960">
    <property type="entry name" value="RVT-Znf"/>
</dbReference>
<dbReference type="GO" id="GO:0004523">
    <property type="term" value="F:RNA-DNA hybrid ribonuclease activity"/>
    <property type="evidence" value="ECO:0007669"/>
    <property type="project" value="InterPro"/>
</dbReference>
<protein>
    <submittedName>
        <fullName evidence="3">Ribonuclease H protein At1g65750</fullName>
    </submittedName>
</protein>
<dbReference type="Proteomes" id="UP000075243">
    <property type="component" value="Chromosome 1"/>
</dbReference>
<proteinExistence type="predicted"/>
<dbReference type="CDD" id="cd06222">
    <property type="entry name" value="RNase_H_like"/>
    <property type="match status" value="1"/>
</dbReference>
<reference evidence="3 4" key="1">
    <citation type="journal article" date="2012" name="Nat. Biotechnol.">
        <title>Draft genome sequence of pigeonpea (Cajanus cajan), an orphan legume crop of resource-poor farmers.</title>
        <authorList>
            <person name="Varshney R.K."/>
            <person name="Chen W."/>
            <person name="Li Y."/>
            <person name="Bharti A.K."/>
            <person name="Saxena R.K."/>
            <person name="Schlueter J.A."/>
            <person name="Donoghue M.T."/>
            <person name="Azam S."/>
            <person name="Fan G."/>
            <person name="Whaley A.M."/>
            <person name="Farmer A.D."/>
            <person name="Sheridan J."/>
            <person name="Iwata A."/>
            <person name="Tuteja R."/>
            <person name="Penmetsa R.V."/>
            <person name="Wu W."/>
            <person name="Upadhyaya H.D."/>
            <person name="Yang S.P."/>
            <person name="Shah T."/>
            <person name="Saxena K.B."/>
            <person name="Michael T."/>
            <person name="McCombie W.R."/>
            <person name="Yang B."/>
            <person name="Zhang G."/>
            <person name="Yang H."/>
            <person name="Wang J."/>
            <person name="Spillane C."/>
            <person name="Cook D.R."/>
            <person name="May G.D."/>
            <person name="Xu X."/>
            <person name="Jackson S.A."/>
        </authorList>
    </citation>
    <scope>NUCLEOTIDE SEQUENCE [LARGE SCALE GENOMIC DNA]</scope>
    <source>
        <strain evidence="4">cv. Asha</strain>
    </source>
</reference>